<keyword evidence="8" id="KW-0234">DNA repair</keyword>
<dbReference type="KEGG" id="hfv:R50_0784"/>
<reference evidence="11 12" key="1">
    <citation type="submission" date="2020-02" db="EMBL/GenBank/DDBJ databases">
        <authorList>
            <person name="Hogendoorn C."/>
        </authorList>
    </citation>
    <scope>NUCLEOTIDE SEQUENCE [LARGE SCALE GENOMIC DNA]</scope>
    <source>
        <strain evidence="11">R501</strain>
    </source>
</reference>
<dbReference type="GO" id="GO:0006281">
    <property type="term" value="P:DNA repair"/>
    <property type="evidence" value="ECO:0007669"/>
    <property type="project" value="UniProtKB-KW"/>
</dbReference>
<evidence type="ECO:0000256" key="7">
    <source>
        <dbReference type="ARBA" id="ARBA00022932"/>
    </source>
</evidence>
<evidence type="ECO:0000256" key="1">
    <source>
        <dbReference type="ARBA" id="ARBA00012417"/>
    </source>
</evidence>
<evidence type="ECO:0000256" key="9">
    <source>
        <dbReference type="ARBA" id="ARBA00049244"/>
    </source>
</evidence>
<keyword evidence="4 11" id="KW-0548">Nucleotidyltransferase</keyword>
<dbReference type="Pfam" id="PF17657">
    <property type="entry name" value="DNA_pol3_finger"/>
    <property type="match status" value="1"/>
</dbReference>
<dbReference type="GO" id="GO:0003887">
    <property type="term" value="F:DNA-directed DNA polymerase activity"/>
    <property type="evidence" value="ECO:0007669"/>
    <property type="project" value="UniProtKB-KW"/>
</dbReference>
<name>A0A6F8ZF48_9FIRM</name>
<evidence type="ECO:0000313" key="12">
    <source>
        <dbReference type="Proteomes" id="UP000503399"/>
    </source>
</evidence>
<dbReference type="Pfam" id="PF07733">
    <property type="entry name" value="DNA_pol3_alpha"/>
    <property type="match status" value="1"/>
</dbReference>
<dbReference type="SMART" id="SM00481">
    <property type="entry name" value="POLIIIAc"/>
    <property type="match status" value="1"/>
</dbReference>
<accession>A0A6F8ZF48</accession>
<dbReference type="Pfam" id="PF02811">
    <property type="entry name" value="PHP"/>
    <property type="match status" value="1"/>
</dbReference>
<dbReference type="CDD" id="cd04485">
    <property type="entry name" value="DnaE_OBF"/>
    <property type="match status" value="1"/>
</dbReference>
<dbReference type="InterPro" id="IPR004805">
    <property type="entry name" value="DnaE2/DnaE/PolC"/>
</dbReference>
<dbReference type="Proteomes" id="UP000503399">
    <property type="component" value="Chromosome"/>
</dbReference>
<dbReference type="Gene3D" id="1.10.10.1600">
    <property type="entry name" value="Bacterial DNA polymerase III alpha subunit, thumb domain"/>
    <property type="match status" value="1"/>
</dbReference>
<comment type="catalytic activity">
    <reaction evidence="9">
        <text>DNA(n) + a 2'-deoxyribonucleoside 5'-triphosphate = DNA(n+1) + diphosphate</text>
        <dbReference type="Rhea" id="RHEA:22508"/>
        <dbReference type="Rhea" id="RHEA-COMP:17339"/>
        <dbReference type="Rhea" id="RHEA-COMP:17340"/>
        <dbReference type="ChEBI" id="CHEBI:33019"/>
        <dbReference type="ChEBI" id="CHEBI:61560"/>
        <dbReference type="ChEBI" id="CHEBI:173112"/>
        <dbReference type="EC" id="2.7.7.7"/>
    </reaction>
</comment>
<evidence type="ECO:0000256" key="4">
    <source>
        <dbReference type="ARBA" id="ARBA00022695"/>
    </source>
</evidence>
<evidence type="ECO:0000256" key="6">
    <source>
        <dbReference type="ARBA" id="ARBA00022763"/>
    </source>
</evidence>
<evidence type="ECO:0000256" key="2">
    <source>
        <dbReference type="ARBA" id="ARBA00022490"/>
    </source>
</evidence>
<sequence length="1027" mass="113062">MAGIGVHLHVHSAFSFLDGASLPETLVQTAAERGIGVLALTDHHGVSGLVRFLMAARAAGIKGIAGATVELAGYGRLVLLVPEAAAYARLTALLTAAHERSPRRQPAVDWPLLEAWGAGLVALTGGRDGAVVQTWLRAGPAAAEALVRRLQGVFGPANLFLELAPNRLPGDRRIFAGLAELGERTGTPLVAAGDVHYARKQDFPTYDLLTCIRTGTRLEEAHPARRLNAENDLKPWREWEELLGDRPQVLAATRELGERLQPVDGVLLDRRRAPRFAVPAGTSADALLARLAEAGARRRYGHPLPPGLRERLHRELAVIRELGFADYFLVVWDVARFARRQGIRFAGRGSAADSVTAYCLGITGVDAWRRNLLFERFLSRERAETPDIDIDFDARYRDRVADYVRRRYGEAYVAQVATYQTYRARLAVREVGKAMGFPPAELEALARSLPEGALEPLEARWEAVPELRALAEPERLRALLRWAARLEGLPRHLGMHLGGLVVSADPLDTVSPRQPSAKGPRIIQFDKRDVETLGLLKLDLLSLRIFTAVEETERVIRRRRPGFRYDHLPLEDAATYARLRAGEGIGVFQLESPAQRALARRLQPDRWEDLVASLALIRPGPIKGNMVDPFIARRRGEEPVTYPHPALEPILAKTYGVVLFQEQVIAIASALAGFTPGEADLLRRVMTHGRSREEMERLGVAFRRKAEARGVAADVAAAVFAQIAGYASYGFNEAHAAAFAETAYRTAYLWEHFPRDYLIGLLNAEPLGYYPIDVLLVEGRRRGIRILPLDINRSGVGAEPEGPGGIRIGLAFLKGWGRETAERVVAARPPGGYRHPREVERRAGIDRGQLLALVQAGGFDSLSRDRRAWIAALAGENPLGLAFAAPGGSGAPDAAEEVYWDYRHLGFGQHRHLLALYRNRLRQEGYLSAAEAAALEEGRWVRMVAMAVRPHRPPTRSGRVVVFVSLLDESGLLEARLSEAGYQRYGRWLFGDRPPVLAVGGRKEAQGLDIRFLGPWQPAPQEGPSGP</sequence>
<keyword evidence="12" id="KW-1185">Reference proteome</keyword>
<proteinExistence type="predicted"/>
<dbReference type="EMBL" id="LR778114">
    <property type="protein sequence ID" value="CAB1128290.1"/>
    <property type="molecule type" value="Genomic_DNA"/>
</dbReference>
<feature type="domain" description="Polymerase/histidinol phosphatase N-terminal" evidence="10">
    <location>
        <begin position="6"/>
        <end position="73"/>
    </location>
</feature>
<keyword evidence="6" id="KW-0227">DNA damage</keyword>
<dbReference type="InterPro" id="IPR003141">
    <property type="entry name" value="Pol/His_phosphatase_N"/>
</dbReference>
<dbReference type="NCBIfam" id="TIGR00594">
    <property type="entry name" value="polc"/>
    <property type="match status" value="1"/>
</dbReference>
<dbReference type="InterPro" id="IPR029460">
    <property type="entry name" value="DNAPol_HHH"/>
</dbReference>
<keyword evidence="5" id="KW-0235">DNA replication</keyword>
<dbReference type="Pfam" id="PF14579">
    <property type="entry name" value="HHH_6"/>
    <property type="match status" value="1"/>
</dbReference>
<dbReference type="PANTHER" id="PTHR32294">
    <property type="entry name" value="DNA POLYMERASE III SUBUNIT ALPHA"/>
    <property type="match status" value="1"/>
</dbReference>
<dbReference type="InterPro" id="IPR016195">
    <property type="entry name" value="Pol/histidinol_Pase-like"/>
</dbReference>
<organism evidence="11 12">
    <name type="scientific">Candidatus Hydrogenisulfobacillus filiaventi</name>
    <dbReference type="NCBI Taxonomy" id="2707344"/>
    <lineage>
        <taxon>Bacteria</taxon>
        <taxon>Bacillati</taxon>
        <taxon>Bacillota</taxon>
        <taxon>Clostridia</taxon>
        <taxon>Eubacteriales</taxon>
        <taxon>Clostridiales Family XVII. Incertae Sedis</taxon>
        <taxon>Candidatus Hydrogenisulfobacillus</taxon>
    </lineage>
</organism>
<dbReference type="GO" id="GO:0008408">
    <property type="term" value="F:3'-5' exonuclease activity"/>
    <property type="evidence" value="ECO:0007669"/>
    <property type="project" value="InterPro"/>
</dbReference>
<protein>
    <recommendedName>
        <fullName evidence="1">DNA-directed DNA polymerase</fullName>
        <ecNumber evidence="1">2.7.7.7</ecNumber>
    </recommendedName>
</protein>
<dbReference type="AlphaFoldDB" id="A0A6F8ZF48"/>
<dbReference type="Gene3D" id="1.10.150.870">
    <property type="match status" value="1"/>
</dbReference>
<dbReference type="EC" id="2.7.7.7" evidence="1"/>
<dbReference type="InterPro" id="IPR040982">
    <property type="entry name" value="DNA_pol3_finger"/>
</dbReference>
<gene>
    <name evidence="11" type="primary">dnaE</name>
    <name evidence="11" type="ORF">R50_0784</name>
</gene>
<keyword evidence="7" id="KW-0239">DNA-directed DNA polymerase</keyword>
<evidence type="ECO:0000256" key="5">
    <source>
        <dbReference type="ARBA" id="ARBA00022705"/>
    </source>
</evidence>
<dbReference type="PANTHER" id="PTHR32294:SF4">
    <property type="entry name" value="ERROR-PRONE DNA POLYMERASE"/>
    <property type="match status" value="1"/>
</dbReference>
<dbReference type="Gene3D" id="3.20.20.140">
    <property type="entry name" value="Metal-dependent hydrolases"/>
    <property type="match status" value="1"/>
</dbReference>
<evidence type="ECO:0000259" key="10">
    <source>
        <dbReference type="SMART" id="SM00481"/>
    </source>
</evidence>
<keyword evidence="3 11" id="KW-0808">Transferase</keyword>
<evidence type="ECO:0000256" key="8">
    <source>
        <dbReference type="ARBA" id="ARBA00023204"/>
    </source>
</evidence>
<dbReference type="GO" id="GO:0006260">
    <property type="term" value="P:DNA replication"/>
    <property type="evidence" value="ECO:0007669"/>
    <property type="project" value="UniProtKB-KW"/>
</dbReference>
<keyword evidence="2" id="KW-0963">Cytoplasm</keyword>
<evidence type="ECO:0000256" key="3">
    <source>
        <dbReference type="ARBA" id="ARBA00022679"/>
    </source>
</evidence>
<dbReference type="InterPro" id="IPR004013">
    <property type="entry name" value="PHP_dom"/>
</dbReference>
<evidence type="ECO:0000313" key="11">
    <source>
        <dbReference type="EMBL" id="CAB1128290.1"/>
    </source>
</evidence>
<dbReference type="InterPro" id="IPR011708">
    <property type="entry name" value="DNA_pol3_alpha_NTPase_dom"/>
</dbReference>
<dbReference type="InterPro" id="IPR041931">
    <property type="entry name" value="DNA_pol3_alpha_thumb_dom"/>
</dbReference>
<dbReference type="SUPFAM" id="SSF89550">
    <property type="entry name" value="PHP domain-like"/>
    <property type="match status" value="1"/>
</dbReference>